<name>A0ABC9XTI0_GRUJA</name>
<sequence>MSKSKGASELEFALLQHGHRVPVSPRKPPTELIPAGHVSMKTNLELALECAVNVYHQYAMKRPIDDYLSKTEFSKLLKETAQPFLYNTVPPNTSIDDYISKLFARADRNHDGRLKFTEFLTTLNLVAIDAHNRSHQGHRTHDHHLPGNCTLEIALKTIVDVYHRYSIREGKLDLLNFNDFKTLLTEQAPTFLQACDRNQHDYLRKLFKETDINKDRELTFEEFTIVLAKLTDDAHRISHGDDRCTPDKD</sequence>
<keyword evidence="2" id="KW-0106">Calcium</keyword>
<dbReference type="PROSITE" id="PS00018">
    <property type="entry name" value="EF_HAND_1"/>
    <property type="match status" value="1"/>
</dbReference>
<evidence type="ECO:0000313" key="5">
    <source>
        <dbReference type="Proteomes" id="UP001623348"/>
    </source>
</evidence>
<dbReference type="InterPro" id="IPR011992">
    <property type="entry name" value="EF-hand-dom_pair"/>
</dbReference>
<protein>
    <submittedName>
        <fullName evidence="4">Protein S100-A7-like</fullName>
    </submittedName>
</protein>
<accession>A0ABC9XTI0</accession>
<comment type="caution">
    <text evidence="4">The sequence shown here is derived from an EMBL/GenBank/DDBJ whole genome shotgun (WGS) entry which is preliminary data.</text>
</comment>
<dbReference type="Proteomes" id="UP001623348">
    <property type="component" value="Unassembled WGS sequence"/>
</dbReference>
<dbReference type="AlphaFoldDB" id="A0ABC9XTI0"/>
<proteinExistence type="predicted"/>
<keyword evidence="5" id="KW-1185">Reference proteome</keyword>
<dbReference type="PROSITE" id="PS50222">
    <property type="entry name" value="EF_HAND_2"/>
    <property type="match status" value="2"/>
</dbReference>
<evidence type="ECO:0000256" key="2">
    <source>
        <dbReference type="ARBA" id="ARBA00022837"/>
    </source>
</evidence>
<feature type="domain" description="EF-hand" evidence="3">
    <location>
        <begin position="198"/>
        <end position="233"/>
    </location>
</feature>
<keyword evidence="1" id="KW-0479">Metal-binding</keyword>
<reference evidence="4 5" key="1">
    <citation type="submission" date="2024-06" db="EMBL/GenBank/DDBJ databases">
        <title>The draft genome of Grus japonensis, version 3.</title>
        <authorList>
            <person name="Nabeshima K."/>
            <person name="Suzuki S."/>
            <person name="Onuma M."/>
        </authorList>
    </citation>
    <scope>NUCLEOTIDE SEQUENCE [LARGE SCALE GENOMIC DNA]</scope>
    <source>
        <strain evidence="4 5">451A</strain>
    </source>
</reference>
<dbReference type="InterPro" id="IPR013787">
    <property type="entry name" value="S100_Ca-bd_sub"/>
</dbReference>
<organism evidence="4 5">
    <name type="scientific">Grus japonensis</name>
    <name type="common">Japanese crane</name>
    <name type="synonym">Red-crowned crane</name>
    <dbReference type="NCBI Taxonomy" id="30415"/>
    <lineage>
        <taxon>Eukaryota</taxon>
        <taxon>Metazoa</taxon>
        <taxon>Chordata</taxon>
        <taxon>Craniata</taxon>
        <taxon>Vertebrata</taxon>
        <taxon>Euteleostomi</taxon>
        <taxon>Archelosauria</taxon>
        <taxon>Archosauria</taxon>
        <taxon>Dinosauria</taxon>
        <taxon>Saurischia</taxon>
        <taxon>Theropoda</taxon>
        <taxon>Coelurosauria</taxon>
        <taxon>Aves</taxon>
        <taxon>Neognathae</taxon>
        <taxon>Neoaves</taxon>
        <taxon>Gruiformes</taxon>
        <taxon>Gruidae</taxon>
        <taxon>Grus</taxon>
    </lineage>
</organism>
<evidence type="ECO:0000259" key="3">
    <source>
        <dbReference type="PROSITE" id="PS50222"/>
    </source>
</evidence>
<feature type="domain" description="EF-hand" evidence="3">
    <location>
        <begin position="94"/>
        <end position="129"/>
    </location>
</feature>
<gene>
    <name evidence="4" type="ORF">GRJ2_002566800</name>
</gene>
<dbReference type="EMBL" id="BAAFJT010000029">
    <property type="protein sequence ID" value="GAB0201013.1"/>
    <property type="molecule type" value="Genomic_DNA"/>
</dbReference>
<dbReference type="SUPFAM" id="SSF47473">
    <property type="entry name" value="EF-hand"/>
    <property type="match status" value="2"/>
</dbReference>
<evidence type="ECO:0000256" key="1">
    <source>
        <dbReference type="ARBA" id="ARBA00022723"/>
    </source>
</evidence>
<dbReference type="Pfam" id="PF01023">
    <property type="entry name" value="S_100"/>
    <property type="match status" value="2"/>
</dbReference>
<dbReference type="GO" id="GO:0046872">
    <property type="term" value="F:metal ion binding"/>
    <property type="evidence" value="ECO:0007669"/>
    <property type="project" value="UniProtKB-KW"/>
</dbReference>
<dbReference type="InterPro" id="IPR002048">
    <property type="entry name" value="EF_hand_dom"/>
</dbReference>
<dbReference type="PANTHER" id="PTHR11639:SF67">
    <property type="entry name" value="PROTEIN S100-A7-LIKE 2"/>
    <property type="match status" value="1"/>
</dbReference>
<dbReference type="SMART" id="SM00054">
    <property type="entry name" value="EFh"/>
    <property type="match status" value="2"/>
</dbReference>
<evidence type="ECO:0000313" key="4">
    <source>
        <dbReference type="EMBL" id="GAB0201013.1"/>
    </source>
</evidence>
<dbReference type="PANTHER" id="PTHR11639">
    <property type="entry name" value="S100 CALCIUM-BINDING PROTEIN"/>
    <property type="match status" value="1"/>
</dbReference>
<dbReference type="SMART" id="SM01394">
    <property type="entry name" value="S_100"/>
    <property type="match status" value="2"/>
</dbReference>
<dbReference type="InterPro" id="IPR018247">
    <property type="entry name" value="EF_Hand_1_Ca_BS"/>
</dbReference>
<dbReference type="Gene3D" id="1.10.238.10">
    <property type="entry name" value="EF-hand"/>
    <property type="match status" value="2"/>
</dbReference>